<dbReference type="EMBL" id="JAPEIS010000004">
    <property type="protein sequence ID" value="KAJ8067275.1"/>
    <property type="molecule type" value="Genomic_DNA"/>
</dbReference>
<dbReference type="AlphaFoldDB" id="A0A9X0DM55"/>
<sequence>MTNAAANKLVQAPLEPFANLNRIAMPPVLQASTPSSGNFQTAMSGLLPPADKEVMYTYNLNLQERGIPLVIRSALGYNNIAETGRLLNVELRYVIGFQGDRFIVKPRNPEVFRENPRIGRQILQDAHAFLVYWHWYIKRHVALPMEIIAKGWLEPGHSTVWKYHDSCLQGQAPKFDMAAHKLVLGYHAADAQKSKKRKM</sequence>
<name>A0A9X0DM55_9HELO</name>
<accession>A0A9X0DM55</accession>
<gene>
    <name evidence="1" type="ORF">OCU04_004635</name>
</gene>
<evidence type="ECO:0000313" key="2">
    <source>
        <dbReference type="Proteomes" id="UP001152300"/>
    </source>
</evidence>
<reference evidence="1" key="1">
    <citation type="submission" date="2022-11" db="EMBL/GenBank/DDBJ databases">
        <title>Genome Resource of Sclerotinia nivalis Strain SnTB1, a Plant Pathogen Isolated from American Ginseng.</title>
        <authorList>
            <person name="Fan S."/>
        </authorList>
    </citation>
    <scope>NUCLEOTIDE SEQUENCE</scope>
    <source>
        <strain evidence="1">SnTB1</strain>
    </source>
</reference>
<keyword evidence="2" id="KW-1185">Reference proteome</keyword>
<comment type="caution">
    <text evidence="1">The sequence shown here is derived from an EMBL/GenBank/DDBJ whole genome shotgun (WGS) entry which is preliminary data.</text>
</comment>
<dbReference type="Proteomes" id="UP001152300">
    <property type="component" value="Unassembled WGS sequence"/>
</dbReference>
<dbReference type="OrthoDB" id="10424172at2759"/>
<proteinExistence type="predicted"/>
<evidence type="ECO:0000313" key="1">
    <source>
        <dbReference type="EMBL" id="KAJ8067275.1"/>
    </source>
</evidence>
<organism evidence="1 2">
    <name type="scientific">Sclerotinia nivalis</name>
    <dbReference type="NCBI Taxonomy" id="352851"/>
    <lineage>
        <taxon>Eukaryota</taxon>
        <taxon>Fungi</taxon>
        <taxon>Dikarya</taxon>
        <taxon>Ascomycota</taxon>
        <taxon>Pezizomycotina</taxon>
        <taxon>Leotiomycetes</taxon>
        <taxon>Helotiales</taxon>
        <taxon>Sclerotiniaceae</taxon>
        <taxon>Sclerotinia</taxon>
    </lineage>
</organism>
<protein>
    <submittedName>
        <fullName evidence="1">Uncharacterized protein</fullName>
    </submittedName>
</protein>